<dbReference type="Proteomes" id="UP000316968">
    <property type="component" value="Chromosome"/>
</dbReference>
<dbReference type="RefSeq" id="WP_141448173.1">
    <property type="nucleotide sequence ID" value="NZ_CP041217.1"/>
</dbReference>
<sequence length="202" mass="23060">MKRTLNGKRIDPVGHFWERFGQKEREWSIRWESEDGGALDELSAALRDVDDNLVCEVGERGEDGKRALVLSADGALGSFDSVIDLYEAAPALNYWNVIPFRPRIDSEEGVRISMEGLELEYDDIYFGFESEGETLDLTVHIRNFDAEDVRFFRAYCILLDTLIGEFDAAMRIGETKFERLDEAAAQDLRPLTELRELVDALE</sequence>
<evidence type="ECO:0000313" key="1">
    <source>
        <dbReference type="EMBL" id="QDH21628.1"/>
    </source>
</evidence>
<reference evidence="1 2" key="1">
    <citation type="submission" date="2019-06" db="EMBL/GenBank/DDBJ databases">
        <title>Saccharibacillus brassicae sp. nov., an endophytic bacterium isolated from Chinese cabbage seeds (Brassica pekinensis).</title>
        <authorList>
            <person name="Jiang L."/>
            <person name="Lee J."/>
            <person name="Kim S.W."/>
        </authorList>
    </citation>
    <scope>NUCLEOTIDE SEQUENCE [LARGE SCALE GENOMIC DNA]</scope>
    <source>
        <strain evidence="2">KCTC 43072 / ATSA2</strain>
    </source>
</reference>
<accession>A0A4Y6UYM1</accession>
<gene>
    <name evidence="1" type="ORF">FFV09_12700</name>
</gene>
<dbReference type="KEGG" id="saca:FFV09_12700"/>
<organism evidence="1 2">
    <name type="scientific">Saccharibacillus brassicae</name>
    <dbReference type="NCBI Taxonomy" id="2583377"/>
    <lineage>
        <taxon>Bacteria</taxon>
        <taxon>Bacillati</taxon>
        <taxon>Bacillota</taxon>
        <taxon>Bacilli</taxon>
        <taxon>Bacillales</taxon>
        <taxon>Paenibacillaceae</taxon>
        <taxon>Saccharibacillus</taxon>
    </lineage>
</organism>
<protein>
    <submittedName>
        <fullName evidence="1">Uncharacterized protein</fullName>
    </submittedName>
</protein>
<keyword evidence="2" id="KW-1185">Reference proteome</keyword>
<dbReference type="OrthoDB" id="9151249at2"/>
<name>A0A4Y6UYM1_SACBS</name>
<dbReference type="EMBL" id="CP041217">
    <property type="protein sequence ID" value="QDH21628.1"/>
    <property type="molecule type" value="Genomic_DNA"/>
</dbReference>
<evidence type="ECO:0000313" key="2">
    <source>
        <dbReference type="Proteomes" id="UP000316968"/>
    </source>
</evidence>
<proteinExistence type="predicted"/>
<dbReference type="AlphaFoldDB" id="A0A4Y6UYM1"/>